<feature type="non-terminal residue" evidence="2">
    <location>
        <position position="1"/>
    </location>
</feature>
<sequence>VNKDLLDGKDDVAQFWDEKYAIFNVDEEVDGDLNLVDQDIDLKDKKILIVAVGTGKEVVRAARMGADVYGIDISSNAVKNARAMLQLNSLDGTIIVGDGAETAFESGFFDMVWGSAVLHHLDHEKFSKELDRILADDGVAIWTDEPTFFNPLFKFAYETLFGKGRIGRRKKVLFITRRGDELEKPIEQLDLAYYEDVFVINKVPCEFMFIEKISHVVFPGNGKMYELFRKIDSFLVTCFPGLKKYSYEYHLVYHRK</sequence>
<dbReference type="InterPro" id="IPR029063">
    <property type="entry name" value="SAM-dependent_MTases_sf"/>
</dbReference>
<dbReference type="AlphaFoldDB" id="A0A381ZV48"/>
<protein>
    <recommendedName>
        <fullName evidence="1">Methyltransferase type 11 domain-containing protein</fullName>
    </recommendedName>
</protein>
<proteinExistence type="predicted"/>
<feature type="domain" description="Methyltransferase type 11" evidence="1">
    <location>
        <begin position="50"/>
        <end position="141"/>
    </location>
</feature>
<organism evidence="2">
    <name type="scientific">marine metagenome</name>
    <dbReference type="NCBI Taxonomy" id="408172"/>
    <lineage>
        <taxon>unclassified sequences</taxon>
        <taxon>metagenomes</taxon>
        <taxon>ecological metagenomes</taxon>
    </lineage>
</organism>
<reference evidence="2" key="1">
    <citation type="submission" date="2018-05" db="EMBL/GenBank/DDBJ databases">
        <authorList>
            <person name="Lanie J.A."/>
            <person name="Ng W.-L."/>
            <person name="Kazmierczak K.M."/>
            <person name="Andrzejewski T.M."/>
            <person name="Davidsen T.M."/>
            <person name="Wayne K.J."/>
            <person name="Tettelin H."/>
            <person name="Glass J.I."/>
            <person name="Rusch D."/>
            <person name="Podicherti R."/>
            <person name="Tsui H.-C.T."/>
            <person name="Winkler M.E."/>
        </authorList>
    </citation>
    <scope>NUCLEOTIDE SEQUENCE</scope>
</reference>
<dbReference type="Pfam" id="PF08241">
    <property type="entry name" value="Methyltransf_11"/>
    <property type="match status" value="1"/>
</dbReference>
<dbReference type="EMBL" id="UINC01022741">
    <property type="protein sequence ID" value="SVA92984.1"/>
    <property type="molecule type" value="Genomic_DNA"/>
</dbReference>
<dbReference type="GO" id="GO:0008757">
    <property type="term" value="F:S-adenosylmethionine-dependent methyltransferase activity"/>
    <property type="evidence" value="ECO:0007669"/>
    <property type="project" value="InterPro"/>
</dbReference>
<name>A0A381ZV48_9ZZZZ</name>
<dbReference type="CDD" id="cd02440">
    <property type="entry name" value="AdoMet_MTases"/>
    <property type="match status" value="1"/>
</dbReference>
<dbReference type="Gene3D" id="3.40.50.150">
    <property type="entry name" value="Vaccinia Virus protein VP39"/>
    <property type="match status" value="1"/>
</dbReference>
<accession>A0A381ZV48</accession>
<gene>
    <name evidence="2" type="ORF">METZ01_LOCUS145838</name>
</gene>
<dbReference type="PANTHER" id="PTHR43591">
    <property type="entry name" value="METHYLTRANSFERASE"/>
    <property type="match status" value="1"/>
</dbReference>
<dbReference type="InterPro" id="IPR013216">
    <property type="entry name" value="Methyltransf_11"/>
</dbReference>
<dbReference type="SUPFAM" id="SSF53335">
    <property type="entry name" value="S-adenosyl-L-methionine-dependent methyltransferases"/>
    <property type="match status" value="1"/>
</dbReference>
<evidence type="ECO:0000259" key="1">
    <source>
        <dbReference type="Pfam" id="PF08241"/>
    </source>
</evidence>
<evidence type="ECO:0000313" key="2">
    <source>
        <dbReference type="EMBL" id="SVA92984.1"/>
    </source>
</evidence>